<keyword evidence="1" id="KW-1133">Transmembrane helix</keyword>
<feature type="transmembrane region" description="Helical" evidence="1">
    <location>
        <begin position="105"/>
        <end position="125"/>
    </location>
</feature>
<dbReference type="Proteomes" id="UP001241758">
    <property type="component" value="Unassembled WGS sequence"/>
</dbReference>
<organism evidence="2 3">
    <name type="scientific">Actinoplanes sandaracinus</name>
    <dbReference type="NCBI Taxonomy" id="3045177"/>
    <lineage>
        <taxon>Bacteria</taxon>
        <taxon>Bacillati</taxon>
        <taxon>Actinomycetota</taxon>
        <taxon>Actinomycetes</taxon>
        <taxon>Micromonosporales</taxon>
        <taxon>Micromonosporaceae</taxon>
        <taxon>Actinoplanes</taxon>
    </lineage>
</organism>
<dbReference type="EMBL" id="JASCTH010000060">
    <property type="protein sequence ID" value="MDI6105895.1"/>
    <property type="molecule type" value="Genomic_DNA"/>
</dbReference>
<protein>
    <recommendedName>
        <fullName evidence="4">PH domain-containing protein</fullName>
    </recommendedName>
</protein>
<gene>
    <name evidence="2" type="ORF">QLQ12_45725</name>
</gene>
<name>A0ABT6X1L2_9ACTN</name>
<proteinExistence type="predicted"/>
<sequence>MTLRSAAGALVTAVILQIFLRVTENDRAWELILWATLLLPVVFLLWSAASARSFHPAELVARPEAAAFDVLVGPRTVLRAVGATYLGANSLGMLLHGVGAETGHWFPASLLVLWAGLLAACWRAALSPFGVRLSRDGLFDRRILGSVFVPWEALATPSSAVASDPYQVTLFLTHPERVRWYGLRFGKASSLPAVGGNADFLARVIIEYANHPDFRPAIGSKGELARIRKTS</sequence>
<comment type="caution">
    <text evidence="2">The sequence shown here is derived from an EMBL/GenBank/DDBJ whole genome shotgun (WGS) entry which is preliminary data.</text>
</comment>
<feature type="transmembrane region" description="Helical" evidence="1">
    <location>
        <begin position="31"/>
        <end position="49"/>
    </location>
</feature>
<keyword evidence="1" id="KW-0472">Membrane</keyword>
<accession>A0ABT6X1L2</accession>
<evidence type="ECO:0000313" key="2">
    <source>
        <dbReference type="EMBL" id="MDI6105895.1"/>
    </source>
</evidence>
<reference evidence="2 3" key="1">
    <citation type="submission" date="2023-05" db="EMBL/GenBank/DDBJ databases">
        <title>Actinoplanes sp. NEAU-A12 genome sequencing.</title>
        <authorList>
            <person name="Wang Z.-S."/>
        </authorList>
    </citation>
    <scope>NUCLEOTIDE SEQUENCE [LARGE SCALE GENOMIC DNA]</scope>
    <source>
        <strain evidence="2 3">NEAU-A12</strain>
    </source>
</reference>
<evidence type="ECO:0000313" key="3">
    <source>
        <dbReference type="Proteomes" id="UP001241758"/>
    </source>
</evidence>
<evidence type="ECO:0000256" key="1">
    <source>
        <dbReference type="SAM" id="Phobius"/>
    </source>
</evidence>
<keyword evidence="3" id="KW-1185">Reference proteome</keyword>
<keyword evidence="1" id="KW-0812">Transmembrane</keyword>
<evidence type="ECO:0008006" key="4">
    <source>
        <dbReference type="Google" id="ProtNLM"/>
    </source>
</evidence>
<dbReference type="RefSeq" id="WP_282767360.1">
    <property type="nucleotide sequence ID" value="NZ_JASCTH010000060.1"/>
</dbReference>